<keyword evidence="4 7" id="KW-0812">Transmembrane</keyword>
<evidence type="ECO:0000313" key="8">
    <source>
        <dbReference type="EMBL" id="GLR17776.1"/>
    </source>
</evidence>
<feature type="transmembrane region" description="Helical" evidence="7">
    <location>
        <begin position="345"/>
        <end position="363"/>
    </location>
</feature>
<evidence type="ECO:0000256" key="2">
    <source>
        <dbReference type="ARBA" id="ARBA00022475"/>
    </source>
</evidence>
<evidence type="ECO:0000256" key="6">
    <source>
        <dbReference type="ARBA" id="ARBA00023136"/>
    </source>
</evidence>
<dbReference type="EC" id="2.5.1.145" evidence="7"/>
<feature type="transmembrane region" description="Helical" evidence="7">
    <location>
        <begin position="321"/>
        <end position="338"/>
    </location>
</feature>
<protein>
    <recommendedName>
        <fullName evidence="7">Phosphatidylglycerol--prolipoprotein diacylglyceryl transferase</fullName>
        <ecNumber evidence="7">2.5.1.145</ecNumber>
    </recommendedName>
</protein>
<dbReference type="Pfam" id="PF01790">
    <property type="entry name" value="LGT"/>
    <property type="match status" value="1"/>
</dbReference>
<dbReference type="PANTHER" id="PTHR30589:SF0">
    <property type="entry name" value="PHOSPHATIDYLGLYCEROL--PROLIPOPROTEIN DIACYLGLYCERYL TRANSFERASE"/>
    <property type="match status" value="1"/>
</dbReference>
<feature type="transmembrane region" description="Helical" evidence="7">
    <location>
        <begin position="383"/>
        <end position="400"/>
    </location>
</feature>
<feature type="binding site" evidence="7">
    <location>
        <position position="235"/>
    </location>
    <ligand>
        <name>a 1,2-diacyl-sn-glycero-3-phospho-(1'-sn-glycerol)</name>
        <dbReference type="ChEBI" id="CHEBI:64716"/>
    </ligand>
</feature>
<gene>
    <name evidence="7" type="primary">lgt</name>
    <name evidence="8" type="ORF">GCM10007940_23910</name>
</gene>
<comment type="caution">
    <text evidence="8">The sequence shown here is derived from an EMBL/GenBank/DDBJ whole genome shotgun (WGS) entry which is preliminary data.</text>
</comment>
<dbReference type="GO" id="GO:0005886">
    <property type="term" value="C:plasma membrane"/>
    <property type="evidence" value="ECO:0007669"/>
    <property type="project" value="UniProtKB-SubCell"/>
</dbReference>
<evidence type="ECO:0000256" key="4">
    <source>
        <dbReference type="ARBA" id="ARBA00022692"/>
    </source>
</evidence>
<dbReference type="InterPro" id="IPR001640">
    <property type="entry name" value="Lgt"/>
</dbReference>
<reference evidence="8" key="1">
    <citation type="journal article" date="2014" name="Int. J. Syst. Evol. Microbiol.">
        <title>Complete genome sequence of Corynebacterium casei LMG S-19264T (=DSM 44701T), isolated from a smear-ripened cheese.</title>
        <authorList>
            <consortium name="US DOE Joint Genome Institute (JGI-PGF)"/>
            <person name="Walter F."/>
            <person name="Albersmeier A."/>
            <person name="Kalinowski J."/>
            <person name="Ruckert C."/>
        </authorList>
    </citation>
    <scope>NUCLEOTIDE SEQUENCE</scope>
    <source>
        <strain evidence="8">NBRC 108769</strain>
    </source>
</reference>
<dbReference type="Proteomes" id="UP001156666">
    <property type="component" value="Unassembled WGS sequence"/>
</dbReference>
<organism evidence="8 9">
    <name type="scientific">Portibacter lacus</name>
    <dbReference type="NCBI Taxonomy" id="1099794"/>
    <lineage>
        <taxon>Bacteria</taxon>
        <taxon>Pseudomonadati</taxon>
        <taxon>Bacteroidota</taxon>
        <taxon>Saprospiria</taxon>
        <taxon>Saprospirales</taxon>
        <taxon>Haliscomenobacteraceae</taxon>
        <taxon>Portibacter</taxon>
    </lineage>
</organism>
<comment type="catalytic activity">
    <reaction evidence="7">
        <text>L-cysteinyl-[prolipoprotein] + a 1,2-diacyl-sn-glycero-3-phospho-(1'-sn-glycerol) = an S-1,2-diacyl-sn-glyceryl-L-cysteinyl-[prolipoprotein] + sn-glycerol 1-phosphate + H(+)</text>
        <dbReference type="Rhea" id="RHEA:56712"/>
        <dbReference type="Rhea" id="RHEA-COMP:14679"/>
        <dbReference type="Rhea" id="RHEA-COMP:14680"/>
        <dbReference type="ChEBI" id="CHEBI:15378"/>
        <dbReference type="ChEBI" id="CHEBI:29950"/>
        <dbReference type="ChEBI" id="CHEBI:57685"/>
        <dbReference type="ChEBI" id="CHEBI:64716"/>
        <dbReference type="ChEBI" id="CHEBI:140658"/>
        <dbReference type="EC" id="2.5.1.145"/>
    </reaction>
</comment>
<evidence type="ECO:0000256" key="3">
    <source>
        <dbReference type="ARBA" id="ARBA00022679"/>
    </source>
</evidence>
<evidence type="ECO:0000256" key="1">
    <source>
        <dbReference type="ARBA" id="ARBA00007150"/>
    </source>
</evidence>
<feature type="transmembrane region" description="Helical" evidence="7">
    <location>
        <begin position="111"/>
        <end position="130"/>
    </location>
</feature>
<dbReference type="GO" id="GO:0042158">
    <property type="term" value="P:lipoprotein biosynthetic process"/>
    <property type="evidence" value="ECO:0007669"/>
    <property type="project" value="UniProtKB-UniRule"/>
</dbReference>
<feature type="transmembrane region" description="Helical" evidence="7">
    <location>
        <begin position="20"/>
        <end position="43"/>
    </location>
</feature>
<dbReference type="RefSeq" id="WP_235291458.1">
    <property type="nucleotide sequence ID" value="NZ_BSOH01000014.1"/>
</dbReference>
<name>A0AA37SNB7_9BACT</name>
<feature type="transmembrane region" description="Helical" evidence="7">
    <location>
        <begin position="192"/>
        <end position="209"/>
    </location>
</feature>
<reference evidence="8" key="2">
    <citation type="submission" date="2023-01" db="EMBL/GenBank/DDBJ databases">
        <title>Draft genome sequence of Portibacter lacus strain NBRC 108769.</title>
        <authorList>
            <person name="Sun Q."/>
            <person name="Mori K."/>
        </authorList>
    </citation>
    <scope>NUCLEOTIDE SEQUENCE</scope>
    <source>
        <strain evidence="8">NBRC 108769</strain>
    </source>
</reference>
<evidence type="ECO:0000313" key="9">
    <source>
        <dbReference type="Proteomes" id="UP001156666"/>
    </source>
</evidence>
<comment type="subcellular location">
    <subcellularLocation>
        <location evidence="7">Cell membrane</location>
        <topology evidence="7">Multi-pass membrane protein</topology>
    </subcellularLocation>
</comment>
<proteinExistence type="inferred from homology"/>
<accession>A0AA37SNB7</accession>
<keyword evidence="9" id="KW-1185">Reference proteome</keyword>
<dbReference type="AlphaFoldDB" id="A0AA37SNB7"/>
<feature type="transmembrane region" description="Helical" evidence="7">
    <location>
        <begin position="70"/>
        <end position="91"/>
    </location>
</feature>
<feature type="transmembrane region" description="Helical" evidence="7">
    <location>
        <begin position="216"/>
        <end position="234"/>
    </location>
</feature>
<keyword evidence="2 7" id="KW-1003">Cell membrane</keyword>
<dbReference type="EMBL" id="BSOH01000014">
    <property type="protein sequence ID" value="GLR17776.1"/>
    <property type="molecule type" value="Genomic_DNA"/>
</dbReference>
<comment type="similarity">
    <text evidence="1 7">Belongs to the Lgt family.</text>
</comment>
<feature type="transmembrane region" description="Helical" evidence="7">
    <location>
        <begin position="151"/>
        <end position="172"/>
    </location>
</feature>
<dbReference type="PANTHER" id="PTHR30589">
    <property type="entry name" value="PROLIPOPROTEIN DIACYLGLYCERYL TRANSFERASE"/>
    <property type="match status" value="1"/>
</dbReference>
<keyword evidence="6 7" id="KW-0472">Membrane</keyword>
<keyword evidence="3 7" id="KW-0808">Transferase</keyword>
<sequence>MYPDLSYILHDLFGTPVDNAFSVIQTFGLFLTLAVVVSGYVLYLEFRRYEKEGIFEGIKEKEVVGKGPELMPILLSALLGFVLGFKILYVVNNFAEFKVDAAGVVLSTTGSWIGGVLGLLILGSWRFYELHKDKLIEPKTIEKIVMPHERVPDITIVAAISGIIGSRLFSILENMEDFLKDPIGQLISGSGLTIYGGLILAFIVVYFYVKKRGIKPIYMMDAVAPSLIIGYAVGRLGCQFSGDGDWGIVNELAKPGWFILPDWAWAYDYPHNVINSMNTDPVTGNTFYGGEQIPDCGGLVAAGGQIPEHCTRLVKAVFPTPLYEAVLASIIFIILWVIRKRVKIIGMLFFIYLIFNGIERFFIEAIRVNEHYNILGVNWSMSQFIGLGLFFIGIAGVLYLRKFGVRRE</sequence>
<dbReference type="HAMAP" id="MF_01147">
    <property type="entry name" value="Lgt"/>
    <property type="match status" value="1"/>
</dbReference>
<evidence type="ECO:0000256" key="5">
    <source>
        <dbReference type="ARBA" id="ARBA00022989"/>
    </source>
</evidence>
<dbReference type="GO" id="GO:0008961">
    <property type="term" value="F:phosphatidylglycerol-prolipoprotein diacylglyceryl transferase activity"/>
    <property type="evidence" value="ECO:0007669"/>
    <property type="project" value="UniProtKB-UniRule"/>
</dbReference>
<keyword evidence="5 7" id="KW-1133">Transmembrane helix</keyword>
<evidence type="ECO:0000256" key="7">
    <source>
        <dbReference type="HAMAP-Rule" id="MF_01147"/>
    </source>
</evidence>
<comment type="function">
    <text evidence="7">Catalyzes the transfer of the diacylglyceryl group from phosphatidylglycerol to the sulfhydryl group of the N-terminal cysteine of a prolipoprotein, the first step in the formation of mature lipoproteins.</text>
</comment>
<comment type="pathway">
    <text evidence="7">Protein modification; lipoprotein biosynthesis (diacylglyceryl transfer).</text>
</comment>